<dbReference type="EMBL" id="JAFKCT010000004">
    <property type="protein sequence ID" value="MBN7811605.1"/>
    <property type="molecule type" value="Genomic_DNA"/>
</dbReference>
<dbReference type="SUPFAM" id="SSF53383">
    <property type="entry name" value="PLP-dependent transferases"/>
    <property type="match status" value="1"/>
</dbReference>
<dbReference type="PANTHER" id="PTHR30244:SF36">
    <property type="entry name" value="3-OXO-GLUCOSE-6-PHOSPHATE:GLUTAMATE AMINOTRANSFERASE"/>
    <property type="match status" value="1"/>
</dbReference>
<comment type="caution">
    <text evidence="4">The sequence shown here is derived from an EMBL/GenBank/DDBJ whole genome shotgun (WGS) entry which is preliminary data.</text>
</comment>
<keyword evidence="1 3" id="KW-0663">Pyridoxal phosphate</keyword>
<dbReference type="GO" id="GO:0008483">
    <property type="term" value="F:transaminase activity"/>
    <property type="evidence" value="ECO:0007669"/>
    <property type="project" value="UniProtKB-KW"/>
</dbReference>
<dbReference type="PANTHER" id="PTHR30244">
    <property type="entry name" value="TRANSAMINASE"/>
    <property type="match status" value="1"/>
</dbReference>
<dbReference type="Proteomes" id="UP000664317">
    <property type="component" value="Unassembled WGS sequence"/>
</dbReference>
<evidence type="ECO:0000256" key="3">
    <source>
        <dbReference type="RuleBase" id="RU004508"/>
    </source>
</evidence>
<dbReference type="Gene3D" id="3.40.640.10">
    <property type="entry name" value="Type I PLP-dependent aspartate aminotransferase-like (Major domain)"/>
    <property type="match status" value="1"/>
</dbReference>
<evidence type="ECO:0000313" key="4">
    <source>
        <dbReference type="EMBL" id="MBN7811605.1"/>
    </source>
</evidence>
<evidence type="ECO:0000256" key="1">
    <source>
        <dbReference type="ARBA" id="ARBA00022898"/>
    </source>
</evidence>
<dbReference type="Pfam" id="PF01041">
    <property type="entry name" value="DegT_DnrJ_EryC1"/>
    <property type="match status" value="1"/>
</dbReference>
<dbReference type="InterPro" id="IPR015424">
    <property type="entry name" value="PyrdxlP-dep_Trfase"/>
</dbReference>
<evidence type="ECO:0000256" key="2">
    <source>
        <dbReference type="ARBA" id="ARBA00037999"/>
    </source>
</evidence>
<keyword evidence="4" id="KW-0808">Transferase</keyword>
<reference evidence="4 5" key="1">
    <citation type="submission" date="2021-03" db="EMBL/GenBank/DDBJ databases">
        <title>novel species isolated from a fishpond in China.</title>
        <authorList>
            <person name="Lu H."/>
            <person name="Cai Z."/>
        </authorList>
    </citation>
    <scope>NUCLEOTIDE SEQUENCE [LARGE SCALE GENOMIC DNA]</scope>
    <source>
        <strain evidence="4 5">H41</strain>
    </source>
</reference>
<name>A0ABS3C405_9BACT</name>
<protein>
    <submittedName>
        <fullName evidence="4">DegT/DnrJ/EryC1/StrS family aminotransferase</fullName>
    </submittedName>
</protein>
<dbReference type="InterPro" id="IPR015422">
    <property type="entry name" value="PyrdxlP-dep_Trfase_small"/>
</dbReference>
<sequence length="365" mass="40166">MNIPFLDLKRMDEALKQRLKSKFGEMLDAGIFSGGEEVAKFERSVGQFLQSRFAIPCANGTDALELALRALEIGPGDEVIVPAMTWVSTAEAVLMVGAKPVFWDTDENGLLKDDWENAVTKRTKALIPVHLYGKMVRMEELTEKARNLGLKVIEDAAQAFGSFQDGKAAGTWGDVGCLSFYPTKNLGALGEAGMCLAQDERLAGRIRLLLNHGQPLRDQHDLVGRNSRIDTIQAAFLNVFLEGFEANQQKRKVLAQCYLEGLSQVAALKLPEGVLEADHNVHLFVVQSSRRDELTGFLAEKGVGTAIHYPAIVPGLKPFETKGDFANARKLADEGLSLPLNPFLKEEEVDFVTKAMVAFFETKNQ</sequence>
<keyword evidence="4" id="KW-0032">Aminotransferase</keyword>
<dbReference type="RefSeq" id="WP_206578383.1">
    <property type="nucleotide sequence ID" value="NZ_JAFKCT010000004.1"/>
</dbReference>
<dbReference type="Gene3D" id="3.90.1150.10">
    <property type="entry name" value="Aspartate Aminotransferase, domain 1"/>
    <property type="match status" value="1"/>
</dbReference>
<dbReference type="InterPro" id="IPR015421">
    <property type="entry name" value="PyrdxlP-dep_Trfase_major"/>
</dbReference>
<comment type="similarity">
    <text evidence="2 3">Belongs to the DegT/DnrJ/EryC1 family.</text>
</comment>
<organism evidence="4 5">
    <name type="scientific">Algoriphagus oliviformis</name>
    <dbReference type="NCBI Taxonomy" id="2811231"/>
    <lineage>
        <taxon>Bacteria</taxon>
        <taxon>Pseudomonadati</taxon>
        <taxon>Bacteroidota</taxon>
        <taxon>Cytophagia</taxon>
        <taxon>Cytophagales</taxon>
        <taxon>Cyclobacteriaceae</taxon>
        <taxon>Algoriphagus</taxon>
    </lineage>
</organism>
<dbReference type="PIRSF" id="PIRSF000390">
    <property type="entry name" value="PLP_StrS"/>
    <property type="match status" value="1"/>
</dbReference>
<proteinExistence type="inferred from homology"/>
<keyword evidence="5" id="KW-1185">Reference proteome</keyword>
<gene>
    <name evidence="4" type="ORF">J0A68_11630</name>
</gene>
<evidence type="ECO:0000313" key="5">
    <source>
        <dbReference type="Proteomes" id="UP000664317"/>
    </source>
</evidence>
<dbReference type="InterPro" id="IPR000653">
    <property type="entry name" value="DegT/StrS_aminotransferase"/>
</dbReference>
<dbReference type="CDD" id="cd00616">
    <property type="entry name" value="AHBA_syn"/>
    <property type="match status" value="1"/>
</dbReference>
<accession>A0ABS3C405</accession>